<keyword evidence="4" id="KW-1185">Reference proteome</keyword>
<dbReference type="Gene3D" id="1.10.260.40">
    <property type="entry name" value="lambda repressor-like DNA-binding domains"/>
    <property type="match status" value="1"/>
</dbReference>
<reference evidence="3 4" key="1">
    <citation type="journal article" date="2013" name="Genome Biol. Evol.">
        <title>Genomes of Stigonematalean cyanobacteria (subsection V) and the evolution of oxygenic photosynthesis from prokaryotes to plastids.</title>
        <authorList>
            <person name="Dagan T."/>
            <person name="Roettger M."/>
            <person name="Stucken K."/>
            <person name="Landan G."/>
            <person name="Koch R."/>
            <person name="Major P."/>
            <person name="Gould S.B."/>
            <person name="Goremykin V.V."/>
            <person name="Rippka R."/>
            <person name="Tandeau de Marsac N."/>
            <person name="Gugger M."/>
            <person name="Lockhart P.J."/>
            <person name="Allen J.F."/>
            <person name="Brune I."/>
            <person name="Maus I."/>
            <person name="Puhler A."/>
            <person name="Martin W.F."/>
        </authorList>
    </citation>
    <scope>NUCLEOTIDE SEQUENCE [LARGE SCALE GENOMIC DNA]</scope>
    <source>
        <strain evidence="3 4">PCC 7110</strain>
    </source>
</reference>
<name>A0A139XHU3_9CYAN</name>
<evidence type="ECO:0000259" key="2">
    <source>
        <dbReference type="PROSITE" id="PS50943"/>
    </source>
</evidence>
<dbReference type="SMART" id="SM00530">
    <property type="entry name" value="HTH_XRE"/>
    <property type="match status" value="1"/>
</dbReference>
<dbReference type="SUPFAM" id="SSF47413">
    <property type="entry name" value="lambda repressor-like DNA-binding domains"/>
    <property type="match status" value="1"/>
</dbReference>
<dbReference type="Proteomes" id="UP000076925">
    <property type="component" value="Unassembled WGS sequence"/>
</dbReference>
<proteinExistence type="predicted"/>
<evidence type="ECO:0000313" key="3">
    <source>
        <dbReference type="EMBL" id="KYC44260.1"/>
    </source>
</evidence>
<protein>
    <recommendedName>
        <fullName evidence="2">HTH cro/C1-type domain-containing protein</fullName>
    </recommendedName>
</protein>
<sequence length="136" mass="14809">MSYKRIFSRKDRIASRFLAQVHAEIANAAVSAKAENGLTQKKVAEELGVDKSVVSRILKGLGNPTIRTIGELTAVLGYRPELVLHKVGAAAGNNALKVHSYNNKVVVAYPSTATSRTRSQDSSKVFETKEIQRADQ</sequence>
<accession>A0A139XHU3</accession>
<evidence type="ECO:0000256" key="1">
    <source>
        <dbReference type="SAM" id="MobiDB-lite"/>
    </source>
</evidence>
<dbReference type="EMBL" id="ANNX02000003">
    <property type="protein sequence ID" value="KYC44260.1"/>
    <property type="molecule type" value="Genomic_DNA"/>
</dbReference>
<dbReference type="Pfam" id="PF01381">
    <property type="entry name" value="HTH_3"/>
    <property type="match status" value="1"/>
</dbReference>
<organism evidence="3 4">
    <name type="scientific">Scytonema hofmannii PCC 7110</name>
    <dbReference type="NCBI Taxonomy" id="128403"/>
    <lineage>
        <taxon>Bacteria</taxon>
        <taxon>Bacillati</taxon>
        <taxon>Cyanobacteriota</taxon>
        <taxon>Cyanophyceae</taxon>
        <taxon>Nostocales</taxon>
        <taxon>Scytonemataceae</taxon>
        <taxon>Scytonema</taxon>
    </lineage>
</organism>
<evidence type="ECO:0000313" key="4">
    <source>
        <dbReference type="Proteomes" id="UP000076925"/>
    </source>
</evidence>
<dbReference type="AlphaFoldDB" id="A0A139XHU3"/>
<dbReference type="STRING" id="128403.WA1_51910"/>
<dbReference type="PROSITE" id="PS50943">
    <property type="entry name" value="HTH_CROC1"/>
    <property type="match status" value="1"/>
</dbReference>
<dbReference type="InterPro" id="IPR001387">
    <property type="entry name" value="Cro/C1-type_HTH"/>
</dbReference>
<dbReference type="CDD" id="cd00093">
    <property type="entry name" value="HTH_XRE"/>
    <property type="match status" value="1"/>
</dbReference>
<feature type="region of interest" description="Disordered" evidence="1">
    <location>
        <begin position="117"/>
        <end position="136"/>
    </location>
</feature>
<feature type="compositionally biased region" description="Basic and acidic residues" evidence="1">
    <location>
        <begin position="118"/>
        <end position="136"/>
    </location>
</feature>
<dbReference type="GO" id="GO:0003677">
    <property type="term" value="F:DNA binding"/>
    <property type="evidence" value="ECO:0007669"/>
    <property type="project" value="InterPro"/>
</dbReference>
<feature type="domain" description="HTH cro/C1-type" evidence="2">
    <location>
        <begin position="35"/>
        <end position="83"/>
    </location>
</feature>
<gene>
    <name evidence="3" type="ORF">WA1_51910</name>
</gene>
<dbReference type="InterPro" id="IPR010982">
    <property type="entry name" value="Lambda_DNA-bd_dom_sf"/>
</dbReference>
<comment type="caution">
    <text evidence="3">The sequence shown here is derived from an EMBL/GenBank/DDBJ whole genome shotgun (WGS) entry which is preliminary data.</text>
</comment>